<proteinExistence type="inferred from homology"/>
<accession>A0ABR1FCJ6</accession>
<evidence type="ECO:0000256" key="1">
    <source>
        <dbReference type="ARBA" id="ARBA00005476"/>
    </source>
</evidence>
<dbReference type="InterPro" id="IPR013209">
    <property type="entry name" value="LNS2"/>
</dbReference>
<dbReference type="Pfam" id="PF24565">
    <property type="entry name" value="Ned1_M"/>
    <property type="match status" value="1"/>
</dbReference>
<feature type="region of interest" description="Disordered" evidence="2">
    <location>
        <begin position="193"/>
        <end position="223"/>
    </location>
</feature>
<feature type="compositionally biased region" description="Acidic residues" evidence="2">
    <location>
        <begin position="706"/>
        <end position="753"/>
    </location>
</feature>
<feature type="compositionally biased region" description="Low complexity" evidence="2">
    <location>
        <begin position="100"/>
        <end position="123"/>
    </location>
</feature>
<feature type="compositionally biased region" description="Low complexity" evidence="2">
    <location>
        <begin position="137"/>
        <end position="148"/>
    </location>
</feature>
<comment type="similarity">
    <text evidence="1">Belongs to the lipin family.</text>
</comment>
<feature type="region of interest" description="Disordered" evidence="2">
    <location>
        <begin position="379"/>
        <end position="420"/>
    </location>
</feature>
<feature type="region of interest" description="Disordered" evidence="2">
    <location>
        <begin position="675"/>
        <end position="753"/>
    </location>
</feature>
<evidence type="ECO:0000313" key="5">
    <source>
        <dbReference type="Proteomes" id="UP001498771"/>
    </source>
</evidence>
<dbReference type="SMART" id="SM00775">
    <property type="entry name" value="LNS2"/>
    <property type="match status" value="1"/>
</dbReference>
<sequence length="753" mass="82068">MQYVGRAIGSVSKTWNSINPATLTGAIDVIVIEQENGDLACSPFHIRFGKFALLQPSQKKVEFAVNGSKVDFAMKLGDGGEAFFVFETDDDAIPSDLLTSPVISPSSSAQSSPSSVNLSTSNLQEPEYLDLSGGSRPTTTKTLPPLSTESAASVGSGSGNIPPVTSTPTMDMRADEALGRVIREQGYDGSIADAAAATSGGPSSAPTSNASTTRSRALSTDNWPSVELSRALLSAVKSDDPESSSAIHLSSNSTPLLRPRSPPLSRDQAIQRAKELSRKLSVSRIPTTVTDSGDLVLDMRGYQAGEEETARAESVARKILSEELAINTEIANLIAPDEHGNLWIYSSEEAREKAVQESGANRQHGSMEFDYEPDELIAPSSPKSDIVPATMSSSAASTPALPQLSSPPSTPPLDHDPMDGAKEQRYVKTLRLTSDQLKTLNLNPGANSVSFSVNGGRALCTARMFYWRYDAQVVISDIDGTITKSDALGHVLTMLGRDWTHAGVAKLFTDIANNGYHLMYLTSRSVGQADSTRHYLNGIEQGMYRVPNGPVILSPDRTIAALRREVIYRKPEVFKMACLRDIQSLFDLREGTPFYAGFGNRITDALSYRSVGVPSSRIFTINPNADVHMELLELAGYKSSYVHMTDLVDHFFPPVSAQLGDERFTDVNYWREPVPELSDEDEEEEKGREPIGRLANRLRATAIGVEAEEEEDDEDDDGESDEEEDDILDEEEGEEQEYDYTENENMYGEEEEE</sequence>
<dbReference type="SUPFAM" id="SSF56784">
    <property type="entry name" value="HAD-like"/>
    <property type="match status" value="1"/>
</dbReference>
<dbReference type="GeneID" id="90039422"/>
<feature type="region of interest" description="Disordered" evidence="2">
    <location>
        <begin position="237"/>
        <end position="267"/>
    </location>
</feature>
<dbReference type="Gene3D" id="3.40.50.1000">
    <property type="entry name" value="HAD superfamily/HAD-like"/>
    <property type="match status" value="1"/>
</dbReference>
<comment type="caution">
    <text evidence="4">The sequence shown here is derived from an EMBL/GenBank/DDBJ whole genome shotgun (WGS) entry which is preliminary data.</text>
</comment>
<dbReference type="InterPro" id="IPR026058">
    <property type="entry name" value="LIPIN"/>
</dbReference>
<feature type="compositionally biased region" description="Low complexity" evidence="2">
    <location>
        <begin position="193"/>
        <end position="221"/>
    </location>
</feature>
<evidence type="ECO:0000313" key="4">
    <source>
        <dbReference type="EMBL" id="KAK7207576.1"/>
    </source>
</evidence>
<evidence type="ECO:0000259" key="3">
    <source>
        <dbReference type="SMART" id="SM00775"/>
    </source>
</evidence>
<dbReference type="InterPro" id="IPR031315">
    <property type="entry name" value="LNS2/PITP"/>
</dbReference>
<dbReference type="PANTHER" id="PTHR12181">
    <property type="entry name" value="LIPIN"/>
    <property type="match status" value="1"/>
</dbReference>
<name>A0ABR1FCJ6_9ASCO</name>
<dbReference type="Pfam" id="PF08235">
    <property type="entry name" value="LNS2"/>
    <property type="match status" value="1"/>
</dbReference>
<dbReference type="RefSeq" id="XP_064770609.1">
    <property type="nucleotide sequence ID" value="XM_064913910.1"/>
</dbReference>
<dbReference type="InterPro" id="IPR057124">
    <property type="entry name" value="Ned1-like_M"/>
</dbReference>
<organism evidence="4 5">
    <name type="scientific">Myxozyma melibiosi</name>
    <dbReference type="NCBI Taxonomy" id="54550"/>
    <lineage>
        <taxon>Eukaryota</taxon>
        <taxon>Fungi</taxon>
        <taxon>Dikarya</taxon>
        <taxon>Ascomycota</taxon>
        <taxon>Saccharomycotina</taxon>
        <taxon>Lipomycetes</taxon>
        <taxon>Lipomycetales</taxon>
        <taxon>Lipomycetaceae</taxon>
        <taxon>Myxozyma</taxon>
    </lineage>
</organism>
<dbReference type="Proteomes" id="UP001498771">
    <property type="component" value="Unassembled WGS sequence"/>
</dbReference>
<feature type="region of interest" description="Disordered" evidence="2">
    <location>
        <begin position="97"/>
        <end position="170"/>
    </location>
</feature>
<keyword evidence="5" id="KW-1185">Reference proteome</keyword>
<evidence type="ECO:0000256" key="2">
    <source>
        <dbReference type="SAM" id="MobiDB-lite"/>
    </source>
</evidence>
<dbReference type="PANTHER" id="PTHR12181:SF12">
    <property type="entry name" value="PHOSPHATIDATE PHOSPHATASE"/>
    <property type="match status" value="1"/>
</dbReference>
<dbReference type="InterPro" id="IPR036412">
    <property type="entry name" value="HAD-like_sf"/>
</dbReference>
<feature type="domain" description="LNS2/PITP" evidence="3">
    <location>
        <begin position="473"/>
        <end position="630"/>
    </location>
</feature>
<dbReference type="InterPro" id="IPR023214">
    <property type="entry name" value="HAD_sf"/>
</dbReference>
<feature type="compositionally biased region" description="Low complexity" evidence="2">
    <location>
        <begin position="388"/>
        <end position="407"/>
    </location>
</feature>
<gene>
    <name evidence="4" type="ORF">BZA70DRAFT_286930</name>
</gene>
<reference evidence="4 5" key="1">
    <citation type="submission" date="2024-03" db="EMBL/GenBank/DDBJ databases">
        <title>Genome-scale model development and genomic sequencing of the oleaginous clade Lipomyces.</title>
        <authorList>
            <consortium name="Lawrence Berkeley National Laboratory"/>
            <person name="Czajka J.J."/>
            <person name="Han Y."/>
            <person name="Kim J."/>
            <person name="Mondo S.J."/>
            <person name="Hofstad B.A."/>
            <person name="Robles A."/>
            <person name="Haridas S."/>
            <person name="Riley R."/>
            <person name="LaButti K."/>
            <person name="Pangilinan J."/>
            <person name="Andreopoulos W."/>
            <person name="Lipzen A."/>
            <person name="Yan J."/>
            <person name="Wang M."/>
            <person name="Ng V."/>
            <person name="Grigoriev I.V."/>
            <person name="Spatafora J.W."/>
            <person name="Magnuson J.K."/>
            <person name="Baker S.E."/>
            <person name="Pomraning K.R."/>
        </authorList>
    </citation>
    <scope>NUCLEOTIDE SEQUENCE [LARGE SCALE GENOMIC DNA]</scope>
    <source>
        <strain evidence="4 5">Phaff 52-87</strain>
    </source>
</reference>
<dbReference type="InterPro" id="IPR007651">
    <property type="entry name" value="Lipin_N"/>
</dbReference>
<feature type="compositionally biased region" description="Low complexity" evidence="2">
    <location>
        <begin position="249"/>
        <end position="266"/>
    </location>
</feature>
<dbReference type="Pfam" id="PF04571">
    <property type="entry name" value="Lipin_N"/>
    <property type="match status" value="1"/>
</dbReference>
<dbReference type="EMBL" id="JBBJBU010000001">
    <property type="protein sequence ID" value="KAK7207576.1"/>
    <property type="molecule type" value="Genomic_DNA"/>
</dbReference>
<protein>
    <submittedName>
        <fullName evidence="4">Lipin/Ned1/Smp2-domain-containing protein</fullName>
    </submittedName>
</protein>